<accession>G3UGM3</accession>
<dbReference type="Proteomes" id="UP000007646">
    <property type="component" value="Unassembled WGS sequence"/>
</dbReference>
<protein>
    <submittedName>
        <fullName evidence="2">Uncharacterized protein</fullName>
    </submittedName>
</protein>
<keyword evidence="3" id="KW-1185">Reference proteome</keyword>
<reference evidence="2" key="3">
    <citation type="submission" date="2025-09" db="UniProtKB">
        <authorList>
            <consortium name="Ensembl"/>
        </authorList>
    </citation>
    <scope>IDENTIFICATION</scope>
    <source>
        <strain evidence="2">Isolate ISIS603380</strain>
    </source>
</reference>
<evidence type="ECO:0000256" key="1">
    <source>
        <dbReference type="SAM" id="MobiDB-lite"/>
    </source>
</evidence>
<dbReference type="HOGENOM" id="CLU_3177893_0_0_1"/>
<dbReference type="AlphaFoldDB" id="G3UGM3"/>
<feature type="region of interest" description="Disordered" evidence="1">
    <location>
        <begin position="1"/>
        <end position="47"/>
    </location>
</feature>
<name>G3UGM3_LOXAF</name>
<evidence type="ECO:0000313" key="2">
    <source>
        <dbReference type="Ensembl" id="ENSLAFP00000026981.1"/>
    </source>
</evidence>
<sequence>QKQQETLRFNSAMSYPAPTLSNYLPSPALPQDQGSPLTSVCPLPDTQ</sequence>
<reference evidence="2 3" key="1">
    <citation type="submission" date="2009-06" db="EMBL/GenBank/DDBJ databases">
        <title>The Genome Sequence of Loxodonta africana (African elephant).</title>
        <authorList>
            <person name="Di Palma F."/>
            <person name="Heiman D."/>
            <person name="Young S."/>
            <person name="Johnson J."/>
            <person name="Lander E.S."/>
            <person name="Lindblad-Toh K."/>
        </authorList>
    </citation>
    <scope>NUCLEOTIDE SEQUENCE [LARGE SCALE GENOMIC DNA]</scope>
    <source>
        <strain evidence="2 3">Isolate ISIS603380</strain>
    </source>
</reference>
<proteinExistence type="predicted"/>
<organism evidence="2 3">
    <name type="scientific">Loxodonta africana</name>
    <name type="common">African elephant</name>
    <dbReference type="NCBI Taxonomy" id="9785"/>
    <lineage>
        <taxon>Eukaryota</taxon>
        <taxon>Metazoa</taxon>
        <taxon>Chordata</taxon>
        <taxon>Craniata</taxon>
        <taxon>Vertebrata</taxon>
        <taxon>Euteleostomi</taxon>
        <taxon>Mammalia</taxon>
        <taxon>Eutheria</taxon>
        <taxon>Afrotheria</taxon>
        <taxon>Proboscidea</taxon>
        <taxon>Elephantidae</taxon>
        <taxon>Loxodonta</taxon>
    </lineage>
</organism>
<evidence type="ECO:0000313" key="3">
    <source>
        <dbReference type="Proteomes" id="UP000007646"/>
    </source>
</evidence>
<reference evidence="2" key="2">
    <citation type="submission" date="2025-08" db="UniProtKB">
        <authorList>
            <consortium name="Ensembl"/>
        </authorList>
    </citation>
    <scope>IDENTIFICATION</scope>
    <source>
        <strain evidence="2">Isolate ISIS603380</strain>
    </source>
</reference>
<dbReference type="InParanoid" id="G3UGM3"/>
<feature type="compositionally biased region" description="Polar residues" evidence="1">
    <location>
        <begin position="1"/>
        <end position="24"/>
    </location>
</feature>
<dbReference type="Ensembl" id="ENSLAFT00000031656.1">
    <property type="protein sequence ID" value="ENSLAFP00000026981.1"/>
    <property type="gene ID" value="ENSLAFG00000028092.1"/>
</dbReference>